<protein>
    <submittedName>
        <fullName evidence="6">Integrase/recombinase xerD-like protein</fullName>
    </submittedName>
</protein>
<keyword evidence="1" id="KW-0238">DNA-binding</keyword>
<organism evidence="6 7">
    <name type="scientific">Acropora cervicornis</name>
    <name type="common">Staghorn coral</name>
    <dbReference type="NCBI Taxonomy" id="6130"/>
    <lineage>
        <taxon>Eukaryota</taxon>
        <taxon>Metazoa</taxon>
        <taxon>Cnidaria</taxon>
        <taxon>Anthozoa</taxon>
        <taxon>Hexacorallia</taxon>
        <taxon>Scleractinia</taxon>
        <taxon>Astrocoeniina</taxon>
        <taxon>Acroporidae</taxon>
        <taxon>Acropora</taxon>
    </lineage>
</organism>
<feature type="domain" description="Tyr recombinase" evidence="5">
    <location>
        <begin position="996"/>
        <end position="1199"/>
    </location>
</feature>
<dbReference type="InterPro" id="IPR000477">
    <property type="entry name" value="RT_dom"/>
</dbReference>
<dbReference type="InterPro" id="IPR011010">
    <property type="entry name" value="DNA_brk_join_enz"/>
</dbReference>
<comment type="caution">
    <text evidence="6">The sequence shown here is derived from an EMBL/GenBank/DDBJ whole genome shotgun (WGS) entry which is preliminary data.</text>
</comment>
<evidence type="ECO:0000256" key="1">
    <source>
        <dbReference type="ARBA" id="ARBA00023125"/>
    </source>
</evidence>
<gene>
    <name evidence="6" type="ORF">P5673_033440</name>
</gene>
<dbReference type="Gene3D" id="3.30.70.270">
    <property type="match status" value="1"/>
</dbReference>
<dbReference type="InterPro" id="IPR043128">
    <property type="entry name" value="Rev_trsase/Diguanyl_cyclase"/>
</dbReference>
<dbReference type="Pfam" id="PF00589">
    <property type="entry name" value="Phage_integrase"/>
    <property type="match status" value="1"/>
</dbReference>
<feature type="region of interest" description="Disordered" evidence="3">
    <location>
        <begin position="54"/>
        <end position="94"/>
    </location>
</feature>
<dbReference type="PROSITE" id="PS50878">
    <property type="entry name" value="RT_POL"/>
    <property type="match status" value="1"/>
</dbReference>
<dbReference type="Pfam" id="PF00078">
    <property type="entry name" value="RVT_1"/>
    <property type="match status" value="1"/>
</dbReference>
<dbReference type="CDD" id="cd03714">
    <property type="entry name" value="RT_DIRS1"/>
    <property type="match status" value="1"/>
</dbReference>
<dbReference type="Gene3D" id="3.10.10.10">
    <property type="entry name" value="HIV Type 1 Reverse Transcriptase, subunit A, domain 1"/>
    <property type="match status" value="1"/>
</dbReference>
<keyword evidence="7" id="KW-1185">Reference proteome</keyword>
<evidence type="ECO:0000256" key="3">
    <source>
        <dbReference type="SAM" id="MobiDB-lite"/>
    </source>
</evidence>
<dbReference type="InterPro" id="IPR052055">
    <property type="entry name" value="Hepadnavirus_pol/RT"/>
</dbReference>
<reference evidence="6" key="1">
    <citation type="journal article" date="2023" name="G3 (Bethesda)">
        <title>Whole genome assembly and annotation of the endangered Caribbean coral Acropora cervicornis.</title>
        <authorList>
            <person name="Selwyn J.D."/>
            <person name="Vollmer S.V."/>
        </authorList>
    </citation>
    <scope>NUCLEOTIDE SEQUENCE</scope>
    <source>
        <strain evidence="6">K2</strain>
    </source>
</reference>
<dbReference type="GO" id="GO:0015074">
    <property type="term" value="P:DNA integration"/>
    <property type="evidence" value="ECO:0007669"/>
    <property type="project" value="InterPro"/>
</dbReference>
<name>A0AAD9UR82_ACRCE</name>
<dbReference type="GO" id="GO:0003677">
    <property type="term" value="F:DNA binding"/>
    <property type="evidence" value="ECO:0007669"/>
    <property type="project" value="UniProtKB-KW"/>
</dbReference>
<sequence length="1203" mass="135846">MEEADVVRIVESSIAKKNDSVLASMKSMLESSLTDLKRSHAETADSHLNEIKKLKFDEPHPFKKKGNEDQYRSTQLKKPRKPVHPNSSTKFTLPLRKRQKHILLADTSDFGWSLIREYKRNDLAEDSDDEKKIIRAEARARTQAKQNSARNKTRLSSNRKELSVLLPAETSTFRQFHTNSARPIATIQTSTQTKPGSCFASADRDDQGQVQGVVNSIFASNDLSDNCYDEISFSSDLDAVVELKSLLNYEFTSGQPNTPSVRGRLALCYDEWVKLGASGFILSVVRDGYKIPFVALPSPKLSFNNTSTLNDTYFVSEAISDLLRTKRVEILDHQPDIVNPLSVSVQRSGKKRLILDLRHVNLYVFKRKFRCEDISVAIQIFSKGFYFFKFDLKSGYHHVEIFPEHRRYLAFSWDFGDGIVKYFQFTVLPFGLSSAPYLFTKLLKPILTSWRCKGILMAIFLDDGLGGGVSILKAKINSLIVHADLTRYGFLINEGKSLWEPVQNITWLGTVFDTDRGFISVTESRISKLKSSIKLIRKVDCKIVKVRDLASVVGQVISLTHCVGSVARIMTCSMYAVVNQKLSWNSEVKLTNEACDELAFWDENVDSLNFHSPWAPLQPPAKFVYSDASDHACSSFIDNDHKIFHQNWSPAESSKSSTWRELRTVDLALSAFALVLQGKRVAWFTDNTSVVSIVHNGSKVTELQSLALSIFNVCARHGISLEIKWIPRSLNYQADLLSRTIGFDDYTIHDDVFRMLDCKWGPHTVDRFACSYNAKVSRYNSRFYQPGTEAVDAFTQNWDGENNWILPPVSQISRVIAHAGACKAVGTLVIPVWKSSYFWLLLCEDGKHWNAFVRDWVILPKFKNLFIKDIFKEGIWKETADFTDPCLQGLASRLQKSVLSARVPSTTSTYHRAFKRWKDFAVSNLNGNYLPANPIHVAVYLQHVLESTKSCSSVDSAFYAIKWAHEIAGMASPTDDQVVSRVREAAKRILGAGRPNRKEPLSTDVLKDIVEGADLSNILHLRNVCLYVLAYAGSFRSEEVLNIRMNHIHFHEGCMIIKVEKSKNDQLRQGYQVVIAQSGSSVCPVSLLKTYLRKLDVDSHSNEFIFRPLVKTKSSYKLTQKNKLISYTTFRDQLAKSLKNVVPDPSVYGTHSFRSGGASRAANSGVNDRLFQKHGRWKTVAAKNGYIKDDISSRLSVSKSLGL</sequence>
<dbReference type="Gene3D" id="1.10.150.130">
    <property type="match status" value="1"/>
</dbReference>
<dbReference type="SUPFAM" id="SSF56672">
    <property type="entry name" value="DNA/RNA polymerases"/>
    <property type="match status" value="1"/>
</dbReference>
<dbReference type="InterPro" id="IPR010998">
    <property type="entry name" value="Integrase_recombinase_N"/>
</dbReference>
<dbReference type="InterPro" id="IPR013762">
    <property type="entry name" value="Integrase-like_cat_sf"/>
</dbReference>
<evidence type="ECO:0000259" key="5">
    <source>
        <dbReference type="PROSITE" id="PS51898"/>
    </source>
</evidence>
<evidence type="ECO:0000259" key="4">
    <source>
        <dbReference type="PROSITE" id="PS50878"/>
    </source>
</evidence>
<reference evidence="6" key="2">
    <citation type="journal article" date="2023" name="Science">
        <title>Genomic signatures of disease resistance in endangered staghorn corals.</title>
        <authorList>
            <person name="Vollmer S.V."/>
            <person name="Selwyn J.D."/>
            <person name="Despard B.A."/>
            <person name="Roesel C.L."/>
        </authorList>
    </citation>
    <scope>NUCLEOTIDE SEQUENCE</scope>
    <source>
        <strain evidence="6">K2</strain>
    </source>
</reference>
<dbReference type="InterPro" id="IPR002104">
    <property type="entry name" value="Integrase_catalytic"/>
</dbReference>
<feature type="domain" description="Reverse transcriptase" evidence="4">
    <location>
        <begin position="312"/>
        <end position="512"/>
    </location>
</feature>
<dbReference type="EMBL" id="JARQWQ010000263">
    <property type="protein sequence ID" value="KAK2546830.1"/>
    <property type="molecule type" value="Genomic_DNA"/>
</dbReference>
<evidence type="ECO:0000313" key="7">
    <source>
        <dbReference type="Proteomes" id="UP001249851"/>
    </source>
</evidence>
<dbReference type="GO" id="GO:0006310">
    <property type="term" value="P:DNA recombination"/>
    <property type="evidence" value="ECO:0007669"/>
    <property type="project" value="UniProtKB-KW"/>
</dbReference>
<evidence type="ECO:0000313" key="6">
    <source>
        <dbReference type="EMBL" id="KAK2546830.1"/>
    </source>
</evidence>
<dbReference type="AlphaFoldDB" id="A0AAD9UR82"/>
<keyword evidence="2" id="KW-0233">DNA recombination</keyword>
<dbReference type="PANTHER" id="PTHR33050">
    <property type="entry name" value="REVERSE TRANSCRIPTASE DOMAIN-CONTAINING PROTEIN"/>
    <property type="match status" value="1"/>
</dbReference>
<dbReference type="SUPFAM" id="SSF47823">
    <property type="entry name" value="lambda integrase-like, N-terminal domain"/>
    <property type="match status" value="1"/>
</dbReference>
<dbReference type="PANTHER" id="PTHR33050:SF7">
    <property type="entry name" value="RIBONUCLEASE H"/>
    <property type="match status" value="1"/>
</dbReference>
<accession>A0AAD9UR82</accession>
<feature type="compositionally biased region" description="Basic and acidic residues" evidence="3">
    <location>
        <begin position="54"/>
        <end position="71"/>
    </location>
</feature>
<dbReference type="CDD" id="cd09275">
    <property type="entry name" value="RNase_HI_RT_DIRS1"/>
    <property type="match status" value="1"/>
</dbReference>
<dbReference type="InterPro" id="IPR043502">
    <property type="entry name" value="DNA/RNA_pol_sf"/>
</dbReference>
<evidence type="ECO:0000256" key="2">
    <source>
        <dbReference type="ARBA" id="ARBA00023172"/>
    </source>
</evidence>
<dbReference type="Gene3D" id="1.10.443.10">
    <property type="entry name" value="Intergrase catalytic core"/>
    <property type="match status" value="1"/>
</dbReference>
<proteinExistence type="predicted"/>
<dbReference type="Proteomes" id="UP001249851">
    <property type="component" value="Unassembled WGS sequence"/>
</dbReference>
<dbReference type="SUPFAM" id="SSF56349">
    <property type="entry name" value="DNA breaking-rejoining enzymes"/>
    <property type="match status" value="1"/>
</dbReference>
<dbReference type="PROSITE" id="PS51898">
    <property type="entry name" value="TYR_RECOMBINASE"/>
    <property type="match status" value="1"/>
</dbReference>